<keyword evidence="3" id="KW-1185">Reference proteome</keyword>
<sequence length="100" mass="11292">MARSRQNNTPVQQPAQQLPVQNWWDKFLIKIGSTGGAVIVLITVAGGFFEAGRKYMENEKNIEIFDLKTAHKSKVDSLIVKHAAELKKQLDKNQEKDGKK</sequence>
<accession>A0A543EA00</accession>
<reference evidence="2 3" key="1">
    <citation type="submission" date="2019-06" db="EMBL/GenBank/DDBJ databases">
        <title>Sorghum-associated microbial communities from plants grown in Nebraska, USA.</title>
        <authorList>
            <person name="Schachtman D."/>
        </authorList>
    </citation>
    <scope>NUCLEOTIDE SEQUENCE [LARGE SCALE GENOMIC DNA]</scope>
    <source>
        <strain evidence="2 3">110</strain>
    </source>
</reference>
<gene>
    <name evidence="2" type="ORF">FB551_4127</name>
</gene>
<evidence type="ECO:0000313" key="2">
    <source>
        <dbReference type="EMBL" id="TQM18346.1"/>
    </source>
</evidence>
<dbReference type="Proteomes" id="UP000316437">
    <property type="component" value="Unassembled WGS sequence"/>
</dbReference>
<feature type="transmembrane region" description="Helical" evidence="1">
    <location>
        <begin position="27"/>
        <end position="49"/>
    </location>
</feature>
<comment type="caution">
    <text evidence="2">The sequence shown here is derived from an EMBL/GenBank/DDBJ whole genome shotgun (WGS) entry which is preliminary data.</text>
</comment>
<dbReference type="AlphaFoldDB" id="A0A543EA00"/>
<dbReference type="RefSeq" id="WP_142018700.1">
    <property type="nucleotide sequence ID" value="NZ_VFPD01000003.1"/>
</dbReference>
<keyword evidence="1" id="KW-0812">Transmembrane</keyword>
<evidence type="ECO:0000313" key="3">
    <source>
        <dbReference type="Proteomes" id="UP000316437"/>
    </source>
</evidence>
<dbReference type="EMBL" id="VFPD01000003">
    <property type="protein sequence ID" value="TQM18346.1"/>
    <property type="molecule type" value="Genomic_DNA"/>
</dbReference>
<evidence type="ECO:0000256" key="1">
    <source>
        <dbReference type="SAM" id="Phobius"/>
    </source>
</evidence>
<name>A0A543EA00_9FLAO</name>
<keyword evidence="1" id="KW-1133">Transmembrane helix</keyword>
<keyword evidence="1" id="KW-0472">Membrane</keyword>
<protein>
    <submittedName>
        <fullName evidence="2">Uncharacterized protein</fullName>
    </submittedName>
</protein>
<proteinExistence type="predicted"/>
<organism evidence="2 3">
    <name type="scientific">Chryseobacterium aquifrigidense</name>
    <dbReference type="NCBI Taxonomy" id="558021"/>
    <lineage>
        <taxon>Bacteria</taxon>
        <taxon>Pseudomonadati</taxon>
        <taxon>Bacteroidota</taxon>
        <taxon>Flavobacteriia</taxon>
        <taxon>Flavobacteriales</taxon>
        <taxon>Weeksellaceae</taxon>
        <taxon>Chryseobacterium group</taxon>
        <taxon>Chryseobacterium</taxon>
    </lineage>
</organism>